<evidence type="ECO:0000256" key="1">
    <source>
        <dbReference type="SAM" id="MobiDB-lite"/>
    </source>
</evidence>
<feature type="signal peptide" evidence="2">
    <location>
        <begin position="1"/>
        <end position="25"/>
    </location>
</feature>
<gene>
    <name evidence="4" type="ORF">PGT21_012641</name>
    <name evidence="3" type="ORF">PGTUg99_001418</name>
</gene>
<evidence type="ECO:0000313" key="5">
    <source>
        <dbReference type="Proteomes" id="UP000324748"/>
    </source>
</evidence>
<evidence type="ECO:0000313" key="3">
    <source>
        <dbReference type="EMBL" id="KAA1074031.1"/>
    </source>
</evidence>
<comment type="caution">
    <text evidence="3">The sequence shown here is derived from an EMBL/GenBank/DDBJ whole genome shotgun (WGS) entry which is preliminary data.</text>
</comment>
<dbReference type="Proteomes" id="UP000324748">
    <property type="component" value="Unassembled WGS sequence"/>
</dbReference>
<accession>A0A5B0MBN5</accession>
<feature type="region of interest" description="Disordered" evidence="1">
    <location>
        <begin position="100"/>
        <end position="121"/>
    </location>
</feature>
<dbReference type="EMBL" id="VDEP01000473">
    <property type="protein sequence ID" value="KAA1074031.1"/>
    <property type="molecule type" value="Genomic_DNA"/>
</dbReference>
<reference evidence="5 6" key="1">
    <citation type="submission" date="2019-05" db="EMBL/GenBank/DDBJ databases">
        <title>Emergence of the Ug99 lineage of the wheat stem rust pathogen through somatic hybridization.</title>
        <authorList>
            <person name="Li F."/>
            <person name="Upadhyaya N.M."/>
            <person name="Sperschneider J."/>
            <person name="Matny O."/>
            <person name="Nguyen-Phuc H."/>
            <person name="Mago R."/>
            <person name="Raley C."/>
            <person name="Miller M.E."/>
            <person name="Silverstein K.A.T."/>
            <person name="Henningsen E."/>
            <person name="Hirsch C.D."/>
            <person name="Visser B."/>
            <person name="Pretorius Z.A."/>
            <person name="Steffenson B.J."/>
            <person name="Schwessinger B."/>
            <person name="Dodds P.N."/>
            <person name="Figueroa M."/>
        </authorList>
    </citation>
    <scope>NUCLEOTIDE SEQUENCE [LARGE SCALE GENOMIC DNA]</scope>
    <source>
        <strain evidence="4">21-0</strain>
        <strain evidence="3 6">Ug99</strain>
    </source>
</reference>
<organism evidence="3 6">
    <name type="scientific">Puccinia graminis f. sp. tritici</name>
    <dbReference type="NCBI Taxonomy" id="56615"/>
    <lineage>
        <taxon>Eukaryota</taxon>
        <taxon>Fungi</taxon>
        <taxon>Dikarya</taxon>
        <taxon>Basidiomycota</taxon>
        <taxon>Pucciniomycotina</taxon>
        <taxon>Pucciniomycetes</taxon>
        <taxon>Pucciniales</taxon>
        <taxon>Pucciniaceae</taxon>
        <taxon>Puccinia</taxon>
    </lineage>
</organism>
<dbReference type="AlphaFoldDB" id="A0A5B0MBN5"/>
<evidence type="ECO:0000256" key="2">
    <source>
        <dbReference type="SAM" id="SignalP"/>
    </source>
</evidence>
<feature type="chain" id="PRO_5036137195" description="Secreted protein" evidence="2">
    <location>
        <begin position="26"/>
        <end position="121"/>
    </location>
</feature>
<keyword evidence="2" id="KW-0732">Signal</keyword>
<name>A0A5B0MBN5_PUCGR</name>
<proteinExistence type="predicted"/>
<dbReference type="EMBL" id="VSWC01000092">
    <property type="protein sequence ID" value="KAA1090752.1"/>
    <property type="molecule type" value="Genomic_DNA"/>
</dbReference>
<dbReference type="Proteomes" id="UP000325313">
    <property type="component" value="Unassembled WGS sequence"/>
</dbReference>
<keyword evidence="5" id="KW-1185">Reference proteome</keyword>
<sequence length="121" mass="13772">MQSHTLTSCLALICALMIPCPLVAAHVIGFEARICPQCHPVSHVETSQPYKQTIMRCWKNAQCTSRIPVSIFYCNQCYTAVFVPQRRCANRHNLYEHCVTKPPDEQTGIQLPQELPNEDEE</sequence>
<evidence type="ECO:0008006" key="7">
    <source>
        <dbReference type="Google" id="ProtNLM"/>
    </source>
</evidence>
<evidence type="ECO:0000313" key="4">
    <source>
        <dbReference type="EMBL" id="KAA1090752.1"/>
    </source>
</evidence>
<protein>
    <recommendedName>
        <fullName evidence="7">Secreted protein</fullName>
    </recommendedName>
</protein>
<evidence type="ECO:0000313" key="6">
    <source>
        <dbReference type="Proteomes" id="UP000325313"/>
    </source>
</evidence>